<reference evidence="2 3" key="1">
    <citation type="submission" date="2013-06" db="EMBL/GenBank/DDBJ databases">
        <title>The Genome Sequence of Acinetobacter gyllenbergii CIP 110306.</title>
        <authorList>
            <consortium name="The Broad Institute Genome Sequencing Platform"/>
            <consortium name="The Broad Institute Genome Sequencing Center for Infectious Disease"/>
            <person name="Cerqueira G."/>
            <person name="Feldgarden M."/>
            <person name="Courvalin P."/>
            <person name="Perichon B."/>
            <person name="Grillot-Courvalin C."/>
            <person name="Clermont D."/>
            <person name="Rocha E."/>
            <person name="Yoon E.-J."/>
            <person name="Nemec A."/>
            <person name="Young S.K."/>
            <person name="Zeng Q."/>
            <person name="Gargeya S."/>
            <person name="Fitzgerald M."/>
            <person name="Abouelleil A."/>
            <person name="Alvarado L."/>
            <person name="Berlin A.M."/>
            <person name="Chapman S.B."/>
            <person name="Dewar J."/>
            <person name="Goldberg J."/>
            <person name="Griggs A."/>
            <person name="Gujja S."/>
            <person name="Hansen M."/>
            <person name="Howarth C."/>
            <person name="Imamovic A."/>
            <person name="Larimer J."/>
            <person name="McCowan C."/>
            <person name="Murphy C."/>
            <person name="Pearson M."/>
            <person name="Priest M."/>
            <person name="Roberts A."/>
            <person name="Saif S."/>
            <person name="Shea T."/>
            <person name="Sykes S."/>
            <person name="Wortman J."/>
            <person name="Nusbaum C."/>
            <person name="Birren B."/>
        </authorList>
    </citation>
    <scope>NUCLEOTIDE SEQUENCE [LARGE SCALE GENOMIC DNA]</scope>
    <source>
        <strain evidence="2 3">CIP 110306</strain>
    </source>
</reference>
<proteinExistence type="predicted"/>
<accession>A0A829HL08</accession>
<dbReference type="RefSeq" id="WP_016541166.1">
    <property type="nucleotide sequence ID" value="NZ_ASQH01000008.1"/>
</dbReference>
<gene>
    <name evidence="2" type="ORF">F957_00938</name>
</gene>
<dbReference type="Proteomes" id="UP000014523">
    <property type="component" value="Unassembled WGS sequence"/>
</dbReference>
<keyword evidence="1" id="KW-0472">Membrane</keyword>
<evidence type="ECO:0000313" key="2">
    <source>
        <dbReference type="EMBL" id="EPF90583.1"/>
    </source>
</evidence>
<protein>
    <submittedName>
        <fullName evidence="2">Uncharacterized protein</fullName>
    </submittedName>
</protein>
<feature type="transmembrane region" description="Helical" evidence="1">
    <location>
        <begin position="17"/>
        <end position="37"/>
    </location>
</feature>
<name>A0A829HL08_9GAMM</name>
<organism evidence="2 3">
    <name type="scientific">Acinetobacter gyllenbergii CIP 110306 = MTCC 11365</name>
    <dbReference type="NCBI Taxonomy" id="1217657"/>
    <lineage>
        <taxon>Bacteria</taxon>
        <taxon>Pseudomonadati</taxon>
        <taxon>Pseudomonadota</taxon>
        <taxon>Gammaproteobacteria</taxon>
        <taxon>Moraxellales</taxon>
        <taxon>Moraxellaceae</taxon>
        <taxon>Acinetobacter</taxon>
    </lineage>
</organism>
<sequence length="251" mass="28509">MKDYLGFFDAYTLKARFLPAFLATLPLIALIGCYFNLNQAFVSNVVVGGLVVFTAIFVLSNFARSNGLKVQEKLLKKWKVLPTTQFLRHNDSTLSKQRKQQIHAKISAKTSILLPTAVEESNDPQEADLQYDEAVTWIRENTRGNDFNVLLTDNINYGFIRNCLGLKFYAIGICILVLLVFIILFFLFYPTDSFSREAILAFLKVQKMAIWLTVGLTLVMLILWIAVVTEFKVTKAAHKYANSLLNSTYKL</sequence>
<keyword evidence="1" id="KW-1133">Transmembrane helix</keyword>
<dbReference type="EMBL" id="ATGG01000009">
    <property type="protein sequence ID" value="EPF90583.1"/>
    <property type="molecule type" value="Genomic_DNA"/>
</dbReference>
<evidence type="ECO:0000313" key="3">
    <source>
        <dbReference type="Proteomes" id="UP000014523"/>
    </source>
</evidence>
<evidence type="ECO:0000256" key="1">
    <source>
        <dbReference type="SAM" id="Phobius"/>
    </source>
</evidence>
<feature type="transmembrane region" description="Helical" evidence="1">
    <location>
        <begin position="209"/>
        <end position="229"/>
    </location>
</feature>
<dbReference type="PROSITE" id="PS51257">
    <property type="entry name" value="PROKAR_LIPOPROTEIN"/>
    <property type="match status" value="1"/>
</dbReference>
<dbReference type="AlphaFoldDB" id="A0A829HL08"/>
<feature type="transmembrane region" description="Helical" evidence="1">
    <location>
        <begin position="168"/>
        <end position="189"/>
    </location>
</feature>
<keyword evidence="3" id="KW-1185">Reference proteome</keyword>
<comment type="caution">
    <text evidence="2">The sequence shown here is derived from an EMBL/GenBank/DDBJ whole genome shotgun (WGS) entry which is preliminary data.</text>
</comment>
<feature type="transmembrane region" description="Helical" evidence="1">
    <location>
        <begin position="43"/>
        <end position="63"/>
    </location>
</feature>
<keyword evidence="1" id="KW-0812">Transmembrane</keyword>